<name>A0A0K1XGJ0_9GAMM</name>
<sequence>MHKAIIPSNHTEVTMSSQQIAELVDSRHDSVRRTIERLAGAGVIQLPPLVEVKNHLGQQVQTYLFSGVTGKRDSIVVVAQLSPTFTARLVDRWQELEAQLAKPVIPTSFAEALRLAADQQEQIQQLELTNQQQASRIDALEQLLAAGVTAPDFCRRLNGVNTMEINAYLQRAGWLFDSGNGRSRWRVASYARDKYMAEQAVEIKSGTADAFSAVKAVLLKAGAQRLLKLYLSSKLPMKRSWDGELKHNLVGVVGVVA</sequence>
<keyword evidence="3" id="KW-1185">Reference proteome</keyword>
<evidence type="ECO:0000313" key="3">
    <source>
        <dbReference type="Proteomes" id="UP000063953"/>
    </source>
</evidence>
<keyword evidence="1" id="KW-0175">Coiled coil</keyword>
<dbReference type="EMBL" id="CP012365">
    <property type="protein sequence ID" value="AKX60456.1"/>
    <property type="molecule type" value="Genomic_DNA"/>
</dbReference>
<evidence type="ECO:0000313" key="2">
    <source>
        <dbReference type="EMBL" id="AKX60456.1"/>
    </source>
</evidence>
<gene>
    <name evidence="2" type="ORF">AKN88_11350</name>
</gene>
<protein>
    <submittedName>
        <fullName evidence="2">Uncharacterized protein</fullName>
    </submittedName>
</protein>
<proteinExistence type="predicted"/>
<dbReference type="KEGG" id="pbb:AKN87_01740"/>
<accession>A0A0K1XGJ0</accession>
<dbReference type="AlphaFoldDB" id="A0A0K1XGJ0"/>
<dbReference type="Proteomes" id="UP000063953">
    <property type="component" value="Chromosome"/>
</dbReference>
<organism evidence="2 3">
    <name type="scientific">Thiopseudomonas alkaliphila</name>
    <dbReference type="NCBI Taxonomy" id="1697053"/>
    <lineage>
        <taxon>Bacteria</taxon>
        <taxon>Pseudomonadati</taxon>
        <taxon>Pseudomonadota</taxon>
        <taxon>Gammaproteobacteria</taxon>
        <taxon>Pseudomonadales</taxon>
        <taxon>Pseudomonadaceae</taxon>
        <taxon>Thiopseudomonas</taxon>
    </lineage>
</organism>
<reference evidence="2 3" key="1">
    <citation type="journal article" date="2015" name="Genome Announc.">
        <title>Genome Sequences of Oblitimonas alkaliphila gen. nov. sp. nov. (Proposed), a Novel Bacterium of the Pseudomonadaceae Family.</title>
        <authorList>
            <person name="Lauer A.C."/>
            <person name="Nicholson A.C."/>
            <person name="Humrighouse B.W."/>
            <person name="Emery B."/>
            <person name="Drobish A."/>
            <person name="Juieng P."/>
            <person name="Loparev V."/>
            <person name="McQuiston J.R."/>
        </authorList>
    </citation>
    <scope>NUCLEOTIDE SEQUENCE [LARGE SCALE GENOMIC DNA]</scope>
    <source>
        <strain evidence="2 3">E5571</strain>
    </source>
</reference>
<evidence type="ECO:0000256" key="1">
    <source>
        <dbReference type="SAM" id="Coils"/>
    </source>
</evidence>
<feature type="coiled-coil region" evidence="1">
    <location>
        <begin position="109"/>
        <end position="143"/>
    </location>
</feature>